<dbReference type="Pfam" id="PF13692">
    <property type="entry name" value="Glyco_trans_1_4"/>
    <property type="match status" value="1"/>
</dbReference>
<evidence type="ECO:0000256" key="1">
    <source>
        <dbReference type="ARBA" id="ARBA00022676"/>
    </source>
</evidence>
<name>A0AAP2D9J5_9BACT</name>
<proteinExistence type="predicted"/>
<dbReference type="RefSeq" id="WP_254091116.1">
    <property type="nucleotide sequence ID" value="NZ_JAHESC010000021.1"/>
</dbReference>
<dbReference type="Gene3D" id="3.40.50.2000">
    <property type="entry name" value="Glycogen Phosphorylase B"/>
    <property type="match status" value="2"/>
</dbReference>
<dbReference type="AlphaFoldDB" id="A0AAP2D9J5"/>
<accession>A0AAP2D9J5</accession>
<dbReference type="PANTHER" id="PTHR12526:SF629">
    <property type="entry name" value="TEICHURONIC ACID BIOSYNTHESIS GLYCOSYLTRANSFERASE TUAH-RELATED"/>
    <property type="match status" value="1"/>
</dbReference>
<dbReference type="SUPFAM" id="SSF53756">
    <property type="entry name" value="UDP-Glycosyltransferase/glycogen phosphorylase"/>
    <property type="match status" value="1"/>
</dbReference>
<keyword evidence="1 3" id="KW-0328">Glycosyltransferase</keyword>
<organism evidence="3 4">
    <name type="scientific">Dawidia soli</name>
    <dbReference type="NCBI Taxonomy" id="2782352"/>
    <lineage>
        <taxon>Bacteria</taxon>
        <taxon>Pseudomonadati</taxon>
        <taxon>Bacteroidota</taxon>
        <taxon>Cytophagia</taxon>
        <taxon>Cytophagales</taxon>
        <taxon>Chryseotaleaceae</taxon>
        <taxon>Dawidia</taxon>
    </lineage>
</organism>
<keyword evidence="2 3" id="KW-0808">Transferase</keyword>
<dbReference type="GO" id="GO:0016757">
    <property type="term" value="F:glycosyltransferase activity"/>
    <property type="evidence" value="ECO:0007669"/>
    <property type="project" value="UniProtKB-KW"/>
</dbReference>
<keyword evidence="4" id="KW-1185">Reference proteome</keyword>
<dbReference type="PANTHER" id="PTHR12526">
    <property type="entry name" value="GLYCOSYLTRANSFERASE"/>
    <property type="match status" value="1"/>
</dbReference>
<dbReference type="EMBL" id="JAHESC010000021">
    <property type="protein sequence ID" value="MBT1687886.1"/>
    <property type="molecule type" value="Genomic_DNA"/>
</dbReference>
<reference evidence="3 4" key="1">
    <citation type="submission" date="2021-05" db="EMBL/GenBank/DDBJ databases">
        <title>A Polyphasic approach of four new species of the genus Ohtaekwangia: Ohtaekwangia histidinii sp. nov., Ohtaekwangia cretensis sp. nov., Ohtaekwangia indiensis sp. nov., Ohtaekwangia reichenbachii sp. nov. from diverse environment.</title>
        <authorList>
            <person name="Octaviana S."/>
        </authorList>
    </citation>
    <scope>NUCLEOTIDE SEQUENCE [LARGE SCALE GENOMIC DNA]</scope>
    <source>
        <strain evidence="3 4">PWU37</strain>
    </source>
</reference>
<evidence type="ECO:0000256" key="2">
    <source>
        <dbReference type="ARBA" id="ARBA00022679"/>
    </source>
</evidence>
<evidence type="ECO:0000313" key="3">
    <source>
        <dbReference type="EMBL" id="MBT1687886.1"/>
    </source>
</evidence>
<evidence type="ECO:0000313" key="4">
    <source>
        <dbReference type="Proteomes" id="UP001319180"/>
    </source>
</evidence>
<comment type="caution">
    <text evidence="3">The sequence shown here is derived from an EMBL/GenBank/DDBJ whole genome shotgun (WGS) entry which is preliminary data.</text>
</comment>
<gene>
    <name evidence="3" type="ORF">KK078_15055</name>
</gene>
<dbReference type="Proteomes" id="UP001319180">
    <property type="component" value="Unassembled WGS sequence"/>
</dbReference>
<dbReference type="EC" id="2.4.-.-" evidence="3"/>
<protein>
    <submittedName>
        <fullName evidence="3">Glycosyltransferase</fullName>
        <ecNumber evidence="3">2.4.-.-</ecNumber>
    </submittedName>
</protein>
<sequence length="376" mass="42356">MKSRSAEQEKRPIVMLANGHPPFDTRIFIKEARSLVQAGYTVSMILPHTQDTEKDGVHLYAVKPLGGGFDKLFVSPWRILGKALKQPARSVFCIHDSDILGVGLILKLFGRKVVYDAHEDTPLQISYQHWLPRWLRGPYAMFYYLLEKICGWSFDAIIVAEPVIAQYFPKRKTYLVRNFPLAHAFRTHVPVPYATRPQALTSVGTLSKVRGLIEMLEGARLAAPRASFEFVLGGKFAPASLQEEVLKKYTVRFLEWLSFDAMVEVLFASRVGIIIPNPIERYKTNYPVKMFEFMAAGLPVIASSAGESAAFIKEADAGILVDPLNVQEVADAIVWLFTHPAEAEAMGQRGQALIFNKYHWEKENETLLTVYRSIPA</sequence>